<evidence type="ECO:0008006" key="6">
    <source>
        <dbReference type="Google" id="ProtNLM"/>
    </source>
</evidence>
<keyword evidence="5" id="KW-1185">Reference proteome</keyword>
<keyword evidence="3" id="KW-0812">Transmembrane</keyword>
<sequence length="160" mass="18238">MQTRGKCLMLLFALSSFIERTYKLKNRSQVQMEPFQFISPANMNWVIFAALGFATIFVWGIFGRRHRDGNRHRQPPGPRALPIIGHFHLLIDKTKPIHQILSSLSAKHGPIMNLRFGSRPVLVISSSELAKQCLSTNDLAFASRPQLAQGQHLGYDYYFL</sequence>
<evidence type="ECO:0000256" key="2">
    <source>
        <dbReference type="ARBA" id="ARBA00023059"/>
    </source>
</evidence>
<keyword evidence="3" id="KW-0472">Membrane</keyword>
<protein>
    <recommendedName>
        <fullName evidence="6">Cytochrome P450</fullName>
    </recommendedName>
</protein>
<dbReference type="GO" id="GO:0004497">
    <property type="term" value="F:monooxygenase activity"/>
    <property type="evidence" value="ECO:0007669"/>
    <property type="project" value="InterPro"/>
</dbReference>
<dbReference type="PRINTS" id="PR00463">
    <property type="entry name" value="EP450I"/>
</dbReference>
<dbReference type="GO" id="GO:0020037">
    <property type="term" value="F:heme binding"/>
    <property type="evidence" value="ECO:0007669"/>
    <property type="project" value="InterPro"/>
</dbReference>
<dbReference type="PANTHER" id="PTHR24299">
    <property type="entry name" value="CYTOCHROME P450 FAMILY 1"/>
    <property type="match status" value="1"/>
</dbReference>
<feature type="transmembrane region" description="Helical" evidence="3">
    <location>
        <begin position="45"/>
        <end position="63"/>
    </location>
</feature>
<evidence type="ECO:0000256" key="3">
    <source>
        <dbReference type="SAM" id="Phobius"/>
    </source>
</evidence>
<dbReference type="EMBL" id="JAHRHJ020000001">
    <property type="protein sequence ID" value="KAH9330483.1"/>
    <property type="molecule type" value="Genomic_DNA"/>
</dbReference>
<gene>
    <name evidence="4" type="ORF">KI387_002591</name>
</gene>
<dbReference type="GO" id="GO:0016705">
    <property type="term" value="F:oxidoreductase activity, acting on paired donors, with incorporation or reduction of molecular oxygen"/>
    <property type="evidence" value="ECO:0007669"/>
    <property type="project" value="InterPro"/>
</dbReference>
<keyword evidence="3" id="KW-1133">Transmembrane helix</keyword>
<dbReference type="AlphaFoldDB" id="A0AA38LMD2"/>
<dbReference type="SUPFAM" id="SSF48264">
    <property type="entry name" value="Cytochrome P450"/>
    <property type="match status" value="1"/>
</dbReference>
<organism evidence="4 5">
    <name type="scientific">Taxus chinensis</name>
    <name type="common">Chinese yew</name>
    <name type="synonym">Taxus wallichiana var. chinensis</name>
    <dbReference type="NCBI Taxonomy" id="29808"/>
    <lineage>
        <taxon>Eukaryota</taxon>
        <taxon>Viridiplantae</taxon>
        <taxon>Streptophyta</taxon>
        <taxon>Embryophyta</taxon>
        <taxon>Tracheophyta</taxon>
        <taxon>Spermatophyta</taxon>
        <taxon>Pinopsida</taxon>
        <taxon>Pinidae</taxon>
        <taxon>Conifers II</taxon>
        <taxon>Cupressales</taxon>
        <taxon>Taxaceae</taxon>
        <taxon>Taxus</taxon>
    </lineage>
</organism>
<comment type="pathway">
    <text evidence="1">Alkaloid biosynthesis; taxol biosynthesis.</text>
</comment>
<dbReference type="GO" id="GO:0005506">
    <property type="term" value="F:iron ion binding"/>
    <property type="evidence" value="ECO:0007669"/>
    <property type="project" value="InterPro"/>
</dbReference>
<name>A0AA38LMD2_TAXCH</name>
<evidence type="ECO:0000256" key="1">
    <source>
        <dbReference type="ARBA" id="ARBA00005122"/>
    </source>
</evidence>
<dbReference type="InterPro" id="IPR001128">
    <property type="entry name" value="Cyt_P450"/>
</dbReference>
<dbReference type="PANTHER" id="PTHR24299:SF21">
    <property type="entry name" value="OS09G0441600 PROTEIN"/>
    <property type="match status" value="1"/>
</dbReference>
<dbReference type="Gene3D" id="1.10.630.10">
    <property type="entry name" value="Cytochrome P450"/>
    <property type="match status" value="1"/>
</dbReference>
<accession>A0AA38LMD2</accession>
<evidence type="ECO:0000313" key="5">
    <source>
        <dbReference type="Proteomes" id="UP000824469"/>
    </source>
</evidence>
<feature type="non-terminal residue" evidence="4">
    <location>
        <position position="160"/>
    </location>
</feature>
<evidence type="ECO:0000313" key="4">
    <source>
        <dbReference type="EMBL" id="KAH9330483.1"/>
    </source>
</evidence>
<proteinExistence type="predicted"/>
<dbReference type="GO" id="GO:0042617">
    <property type="term" value="P:paclitaxel biosynthetic process"/>
    <property type="evidence" value="ECO:0007669"/>
    <property type="project" value="UniProtKB-KW"/>
</dbReference>
<keyword evidence="2" id="KW-0876">Taxol biosynthesis</keyword>
<reference evidence="4 5" key="1">
    <citation type="journal article" date="2021" name="Nat. Plants">
        <title>The Taxus genome provides insights into paclitaxel biosynthesis.</title>
        <authorList>
            <person name="Xiong X."/>
            <person name="Gou J."/>
            <person name="Liao Q."/>
            <person name="Li Y."/>
            <person name="Zhou Q."/>
            <person name="Bi G."/>
            <person name="Li C."/>
            <person name="Du R."/>
            <person name="Wang X."/>
            <person name="Sun T."/>
            <person name="Guo L."/>
            <person name="Liang H."/>
            <person name="Lu P."/>
            <person name="Wu Y."/>
            <person name="Zhang Z."/>
            <person name="Ro D.K."/>
            <person name="Shang Y."/>
            <person name="Huang S."/>
            <person name="Yan J."/>
        </authorList>
    </citation>
    <scope>NUCLEOTIDE SEQUENCE [LARGE SCALE GENOMIC DNA]</scope>
    <source>
        <strain evidence="4">Ta-2019</strain>
    </source>
</reference>
<dbReference type="InterPro" id="IPR036396">
    <property type="entry name" value="Cyt_P450_sf"/>
</dbReference>
<dbReference type="Pfam" id="PF00067">
    <property type="entry name" value="p450"/>
    <property type="match status" value="1"/>
</dbReference>
<dbReference type="Proteomes" id="UP000824469">
    <property type="component" value="Unassembled WGS sequence"/>
</dbReference>
<comment type="caution">
    <text evidence="4">The sequence shown here is derived from an EMBL/GenBank/DDBJ whole genome shotgun (WGS) entry which is preliminary data.</text>
</comment>
<dbReference type="InterPro" id="IPR002401">
    <property type="entry name" value="Cyt_P450_E_grp-I"/>
</dbReference>